<dbReference type="GO" id="GO:0003677">
    <property type="term" value="F:DNA binding"/>
    <property type="evidence" value="ECO:0007669"/>
    <property type="project" value="UniProtKB-KW"/>
</dbReference>
<protein>
    <submittedName>
        <fullName evidence="5">DNA-binding HxlR family transcriptional regulator</fullName>
    </submittedName>
</protein>
<dbReference type="SUPFAM" id="SSF46785">
    <property type="entry name" value="Winged helix' DNA-binding domain"/>
    <property type="match status" value="1"/>
</dbReference>
<dbReference type="Pfam" id="PF01638">
    <property type="entry name" value="HxlR"/>
    <property type="match status" value="1"/>
</dbReference>
<dbReference type="InterPro" id="IPR036388">
    <property type="entry name" value="WH-like_DNA-bd_sf"/>
</dbReference>
<evidence type="ECO:0000256" key="3">
    <source>
        <dbReference type="ARBA" id="ARBA00023163"/>
    </source>
</evidence>
<dbReference type="AlphaFoldDB" id="A0A9X2JXL2"/>
<keyword evidence="1" id="KW-0805">Transcription regulation</keyword>
<feature type="domain" description="HTH hxlR-type" evidence="4">
    <location>
        <begin position="1"/>
        <end position="57"/>
    </location>
</feature>
<dbReference type="InterPro" id="IPR036390">
    <property type="entry name" value="WH_DNA-bd_sf"/>
</dbReference>
<evidence type="ECO:0000313" key="5">
    <source>
        <dbReference type="EMBL" id="MCP2353182.1"/>
    </source>
</evidence>
<comment type="caution">
    <text evidence="5">The sequence shown here is derived from an EMBL/GenBank/DDBJ whole genome shotgun (WGS) entry which is preliminary data.</text>
</comment>
<dbReference type="Proteomes" id="UP001139648">
    <property type="component" value="Unassembled WGS sequence"/>
</dbReference>
<dbReference type="Gene3D" id="1.10.10.10">
    <property type="entry name" value="Winged helix-like DNA-binding domain superfamily/Winged helix DNA-binding domain"/>
    <property type="match status" value="1"/>
</dbReference>
<dbReference type="PROSITE" id="PS51118">
    <property type="entry name" value="HTH_HXLR"/>
    <property type="match status" value="1"/>
</dbReference>
<reference evidence="5" key="1">
    <citation type="submission" date="2022-06" db="EMBL/GenBank/DDBJ databases">
        <title>Sequencing the genomes of 1000 actinobacteria strains.</title>
        <authorList>
            <person name="Klenk H.-P."/>
        </authorList>
    </citation>
    <scope>NUCLEOTIDE SEQUENCE</scope>
    <source>
        <strain evidence="5">DSM 46694</strain>
    </source>
</reference>
<dbReference type="InterPro" id="IPR002577">
    <property type="entry name" value="HTH_HxlR"/>
</dbReference>
<organism evidence="5 6">
    <name type="scientific">Nonomuraea thailandensis</name>
    <dbReference type="NCBI Taxonomy" id="1188745"/>
    <lineage>
        <taxon>Bacteria</taxon>
        <taxon>Bacillati</taxon>
        <taxon>Actinomycetota</taxon>
        <taxon>Actinomycetes</taxon>
        <taxon>Streptosporangiales</taxon>
        <taxon>Streptosporangiaceae</taxon>
        <taxon>Nonomuraea</taxon>
    </lineage>
</organism>
<sequence length="76" mass="8381">MLTQTLRTLERDGLVSRSVTPSVPVRVDYALTPLGVSLLPVMRAIKDWAETHIERVAVARDTYDNRSTSAAARTPS</sequence>
<keyword evidence="3" id="KW-0804">Transcription</keyword>
<evidence type="ECO:0000259" key="4">
    <source>
        <dbReference type="PROSITE" id="PS51118"/>
    </source>
</evidence>
<proteinExistence type="predicted"/>
<name>A0A9X2JXL2_9ACTN</name>
<dbReference type="PANTHER" id="PTHR33204">
    <property type="entry name" value="TRANSCRIPTIONAL REGULATOR, MARR FAMILY"/>
    <property type="match status" value="1"/>
</dbReference>
<evidence type="ECO:0000313" key="6">
    <source>
        <dbReference type="Proteomes" id="UP001139648"/>
    </source>
</evidence>
<gene>
    <name evidence="5" type="ORF">HD597_000202</name>
</gene>
<evidence type="ECO:0000256" key="1">
    <source>
        <dbReference type="ARBA" id="ARBA00023015"/>
    </source>
</evidence>
<evidence type="ECO:0000256" key="2">
    <source>
        <dbReference type="ARBA" id="ARBA00023125"/>
    </source>
</evidence>
<keyword evidence="6" id="KW-1185">Reference proteome</keyword>
<accession>A0A9X2JXL2</accession>
<keyword evidence="2 5" id="KW-0238">DNA-binding</keyword>
<dbReference type="EMBL" id="JAMZEB010000001">
    <property type="protein sequence ID" value="MCP2353182.1"/>
    <property type="molecule type" value="Genomic_DNA"/>
</dbReference>
<dbReference type="PANTHER" id="PTHR33204:SF18">
    <property type="entry name" value="TRANSCRIPTIONAL REGULATORY PROTEIN"/>
    <property type="match status" value="1"/>
</dbReference>